<feature type="signal peptide" evidence="1">
    <location>
        <begin position="1"/>
        <end position="29"/>
    </location>
</feature>
<dbReference type="InterPro" id="IPR029033">
    <property type="entry name" value="His_PPase_superfam"/>
</dbReference>
<evidence type="ECO:0000313" key="2">
    <source>
        <dbReference type="EMBL" id="MDD0841109.1"/>
    </source>
</evidence>
<dbReference type="Pfam" id="PF00300">
    <property type="entry name" value="His_Phos_1"/>
    <property type="match status" value="1"/>
</dbReference>
<keyword evidence="1" id="KW-0732">Signal</keyword>
<organism evidence="2 3">
    <name type="scientific">Curvibacter cyanobacteriorum</name>
    <dbReference type="NCBI Taxonomy" id="3026422"/>
    <lineage>
        <taxon>Bacteria</taxon>
        <taxon>Pseudomonadati</taxon>
        <taxon>Pseudomonadota</taxon>
        <taxon>Betaproteobacteria</taxon>
        <taxon>Burkholderiales</taxon>
        <taxon>Comamonadaceae</taxon>
        <taxon>Curvibacter</taxon>
    </lineage>
</organism>
<dbReference type="SUPFAM" id="SSF53254">
    <property type="entry name" value="Phosphoglycerate mutase-like"/>
    <property type="match status" value="1"/>
</dbReference>
<evidence type="ECO:0000256" key="1">
    <source>
        <dbReference type="SAM" id="SignalP"/>
    </source>
</evidence>
<proteinExistence type="predicted"/>
<protein>
    <submittedName>
        <fullName evidence="2">Histidine phosphatase family protein</fullName>
    </submittedName>
</protein>
<evidence type="ECO:0000313" key="3">
    <source>
        <dbReference type="Proteomes" id="UP001528673"/>
    </source>
</evidence>
<comment type="caution">
    <text evidence="2">The sequence shown here is derived from an EMBL/GenBank/DDBJ whole genome shotgun (WGS) entry which is preliminary data.</text>
</comment>
<dbReference type="EMBL" id="JAQSIP010000016">
    <property type="protein sequence ID" value="MDD0841109.1"/>
    <property type="molecule type" value="Genomic_DNA"/>
</dbReference>
<dbReference type="InterPro" id="IPR013078">
    <property type="entry name" value="His_Pase_superF_clade-1"/>
</dbReference>
<sequence length="196" mass="21398">MIFFSRFLLTWLTRCGLIALLAWGGSAQANDLSQRLASADHVLLMRHAYAPGIGDPTGYVLGRCETQRVLNDEGKAQATRTGQWLRQQGVQQAEVHSSPWCRCLQTAERLGLGTPLNTPALASFFDQPEQAGAQTAALQRLIAERLARKGTQALILVTHDVNIRAFTGASVRSGEMVLARVNAQGQSLDHQVLPLR</sequence>
<feature type="chain" id="PRO_5047373192" evidence="1">
    <location>
        <begin position="30"/>
        <end position="196"/>
    </location>
</feature>
<dbReference type="Proteomes" id="UP001528673">
    <property type="component" value="Unassembled WGS sequence"/>
</dbReference>
<name>A0ABT5N469_9BURK</name>
<dbReference type="CDD" id="cd07040">
    <property type="entry name" value="HP"/>
    <property type="match status" value="1"/>
</dbReference>
<gene>
    <name evidence="2" type="ORF">PSQ40_21205</name>
</gene>
<dbReference type="Gene3D" id="3.40.50.1240">
    <property type="entry name" value="Phosphoglycerate mutase-like"/>
    <property type="match status" value="1"/>
</dbReference>
<keyword evidence="3" id="KW-1185">Reference proteome</keyword>
<dbReference type="RefSeq" id="WP_273953898.1">
    <property type="nucleotide sequence ID" value="NZ_JAQSIP010000016.1"/>
</dbReference>
<dbReference type="SMART" id="SM00855">
    <property type="entry name" value="PGAM"/>
    <property type="match status" value="1"/>
</dbReference>
<accession>A0ABT5N469</accession>
<reference evidence="2 3" key="1">
    <citation type="submission" date="2023-02" db="EMBL/GenBank/DDBJ databases">
        <title>Bacterial whole genomic sequence of Curvibacter sp. HBC61.</title>
        <authorList>
            <person name="Le V."/>
            <person name="Ko S.-R."/>
            <person name="Ahn C.-Y."/>
            <person name="Oh H.-M."/>
        </authorList>
    </citation>
    <scope>NUCLEOTIDE SEQUENCE [LARGE SCALE GENOMIC DNA]</scope>
    <source>
        <strain evidence="2 3">HBC61</strain>
    </source>
</reference>